<keyword evidence="2" id="KW-0560">Oxidoreductase</keyword>
<dbReference type="EC" id="1.2.7.12" evidence="2"/>
<evidence type="ECO:0000313" key="2">
    <source>
        <dbReference type="EMBL" id="QNO46425.1"/>
    </source>
</evidence>
<dbReference type="Gene3D" id="2.40.40.20">
    <property type="match status" value="1"/>
</dbReference>
<dbReference type="GO" id="GO:0018493">
    <property type="term" value="F:formylmethanofuran dehydrogenase activity"/>
    <property type="evidence" value="ECO:0007669"/>
    <property type="project" value="UniProtKB-EC"/>
</dbReference>
<dbReference type="InterPro" id="IPR006657">
    <property type="entry name" value="MoPterin_dinucl-bd_dom"/>
</dbReference>
<accession>A0A7G9YEJ1</accession>
<dbReference type="EMBL" id="MT631189">
    <property type="protein sequence ID" value="QNO46425.1"/>
    <property type="molecule type" value="Genomic_DNA"/>
</dbReference>
<dbReference type="PIRSF" id="PIRSF015873">
    <property type="entry name" value="FwdD"/>
    <property type="match status" value="1"/>
</dbReference>
<organism evidence="2">
    <name type="scientific">Candidatus Methanogaster sp. ANME-2c ERB4</name>
    <dbReference type="NCBI Taxonomy" id="2759911"/>
    <lineage>
        <taxon>Archaea</taxon>
        <taxon>Methanobacteriati</taxon>
        <taxon>Methanobacteriota</taxon>
        <taxon>Stenosarchaea group</taxon>
        <taxon>Methanomicrobia</taxon>
        <taxon>Methanosarcinales</taxon>
        <taxon>ANME-2 cluster</taxon>
        <taxon>Candidatus Methanogasteraceae</taxon>
        <taxon>Candidatus Methanogaster</taxon>
    </lineage>
</organism>
<gene>
    <name evidence="2" type="primary">fmdC_1</name>
    <name evidence="2" type="ORF">NIBJONLA_00042</name>
</gene>
<name>A0A7G9YEJ1_9EURY</name>
<protein>
    <submittedName>
        <fullName evidence="2">Molybdenum-containing formylmethanofuran dehydrogenase 1 subunit C</fullName>
        <ecNumber evidence="2">1.2.7.12</ecNumber>
    </submittedName>
</protein>
<dbReference type="GO" id="GO:0043546">
    <property type="term" value="F:molybdopterin cofactor binding"/>
    <property type="evidence" value="ECO:0007669"/>
    <property type="project" value="InterPro"/>
</dbReference>
<dbReference type="AlphaFoldDB" id="A0A7G9YEJ1"/>
<evidence type="ECO:0000259" key="1">
    <source>
        <dbReference type="Pfam" id="PF01568"/>
    </source>
</evidence>
<dbReference type="SUPFAM" id="SSF50692">
    <property type="entry name" value="ADC-like"/>
    <property type="match status" value="1"/>
</dbReference>
<feature type="domain" description="Molybdopterin dinucleotide-binding" evidence="1">
    <location>
        <begin position="5"/>
        <end position="102"/>
    </location>
</feature>
<sequence length="125" mass="13291">MIETILISGRTIDQGATLEEKTSQAYFDAAAYCELNEGNLEALGVSVDQNVKVATAHGTVVVPAKIDKRLPDDIVFIPMGPWANAIVDPDTCGCGMPGFKGIPATVESTTDPALSMKELMATYKE</sequence>
<dbReference type="InterPro" id="IPR009010">
    <property type="entry name" value="Asp_de-COase-like_dom_sf"/>
</dbReference>
<proteinExistence type="predicted"/>
<reference evidence="2" key="1">
    <citation type="submission" date="2020-06" db="EMBL/GenBank/DDBJ databases">
        <title>Unique genomic features of the anaerobic methanotrophic archaea.</title>
        <authorList>
            <person name="Chadwick G.L."/>
            <person name="Skennerton C.T."/>
            <person name="Laso-Perez R."/>
            <person name="Leu A.O."/>
            <person name="Speth D.R."/>
            <person name="Yu H."/>
            <person name="Morgan-Lang C."/>
            <person name="Hatzenpichler R."/>
            <person name="Goudeau D."/>
            <person name="Malmstrom R."/>
            <person name="Brazelton W.J."/>
            <person name="Woyke T."/>
            <person name="Hallam S.J."/>
            <person name="Tyson G.W."/>
            <person name="Wegener G."/>
            <person name="Boetius A."/>
            <person name="Orphan V."/>
        </authorList>
    </citation>
    <scope>NUCLEOTIDE SEQUENCE</scope>
</reference>
<dbReference type="Pfam" id="PF01568">
    <property type="entry name" value="Molydop_binding"/>
    <property type="match status" value="1"/>
</dbReference>
<dbReference type="InterPro" id="IPR012040">
    <property type="entry name" value="Formylmethanofuran_DH_dsu"/>
</dbReference>